<dbReference type="CDD" id="cd00077">
    <property type="entry name" value="HDc"/>
    <property type="match status" value="1"/>
</dbReference>
<dbReference type="InterPro" id="IPR052020">
    <property type="entry name" value="Cyclic_di-GMP/3'3'-cGAMP_PDE"/>
</dbReference>
<evidence type="ECO:0000313" key="2">
    <source>
        <dbReference type="EMBL" id="RVU49039.1"/>
    </source>
</evidence>
<dbReference type="PROSITE" id="PS51832">
    <property type="entry name" value="HD_GYP"/>
    <property type="match status" value="1"/>
</dbReference>
<sequence>MTSTVAVEELRVGMYIHLDGGWLSHPFPLSAFRITSNDEIATIRGLGLTQVRWVPERSELPAAGALLEGNVPPVVPAGSALSPEEQAARDQEAWLNAQRESAQRCERQYGEAARVMRDIGEQITQQPKEAGRTAGDLTRAMLDKMLAADEVGIRLVSGAGGDRNSAHALNVAVVSMLIGRTLGMSDSEMQDMGVGALLHDVGKIDVPDRLRHPEDNFTPAETNGYRDHVAKGVLQGHRMGLNAGSLSVIAQHHEHADGSGFPMKLSADRIGLGARIVAIVNRYDNLCNPGGRTLALTPHEAVAMMFAQSRSRFDPPVLNAFIRMMGVYPAGSLVQLTDDRYAMVVGVNSTRLLKPRVLVHGTPAARPGARGGNAGAPQLLDLELQPELGIRRSLAASKVPPPVLAALDPRPRVSYYFEPLSVVSRPAELAA</sequence>
<dbReference type="InterPro" id="IPR037522">
    <property type="entry name" value="HD_GYP_dom"/>
</dbReference>
<dbReference type="Pfam" id="PF11871">
    <property type="entry name" value="DUF3391"/>
    <property type="match status" value="1"/>
</dbReference>
<evidence type="ECO:0000313" key="3">
    <source>
        <dbReference type="Proteomes" id="UP000285575"/>
    </source>
</evidence>
<dbReference type="GO" id="GO:0008081">
    <property type="term" value="F:phosphoric diester hydrolase activity"/>
    <property type="evidence" value="ECO:0007669"/>
    <property type="project" value="UniProtKB-ARBA"/>
</dbReference>
<reference evidence="2 3" key="1">
    <citation type="submission" date="2019-01" db="EMBL/GenBank/DDBJ databases">
        <authorList>
            <person name="Chen W.-M."/>
        </authorList>
    </citation>
    <scope>NUCLEOTIDE SEQUENCE [LARGE SCALE GENOMIC DNA]</scope>
    <source>
        <strain evidence="2 3">KYPY4</strain>
    </source>
</reference>
<gene>
    <name evidence="2" type="ORF">EOE66_00150</name>
</gene>
<protein>
    <submittedName>
        <fullName evidence="2">HD-GYP domain-containing protein</fullName>
    </submittedName>
</protein>
<dbReference type="Gene3D" id="1.10.3210.10">
    <property type="entry name" value="Hypothetical protein af1432"/>
    <property type="match status" value="1"/>
</dbReference>
<dbReference type="SUPFAM" id="SSF109604">
    <property type="entry name" value="HD-domain/PDEase-like"/>
    <property type="match status" value="1"/>
</dbReference>
<dbReference type="SMART" id="SM00471">
    <property type="entry name" value="HDc"/>
    <property type="match status" value="1"/>
</dbReference>
<dbReference type="RefSeq" id="WP_128226680.1">
    <property type="nucleotide sequence ID" value="NZ_SACR01000001.1"/>
</dbReference>
<dbReference type="PANTHER" id="PTHR45228">
    <property type="entry name" value="CYCLIC DI-GMP PHOSPHODIESTERASE TM_0186-RELATED"/>
    <property type="match status" value="1"/>
</dbReference>
<comment type="caution">
    <text evidence="2">The sequence shown here is derived from an EMBL/GenBank/DDBJ whole genome shotgun (WGS) entry which is preliminary data.</text>
</comment>
<dbReference type="PANTHER" id="PTHR45228:SF4">
    <property type="entry name" value="LIPOPROTEIN"/>
    <property type="match status" value="1"/>
</dbReference>
<dbReference type="Proteomes" id="UP000285575">
    <property type="component" value="Unassembled WGS sequence"/>
</dbReference>
<feature type="domain" description="HD-GYP" evidence="1">
    <location>
        <begin position="142"/>
        <end position="337"/>
    </location>
</feature>
<name>A0A437RQH9_9BURK</name>
<dbReference type="Pfam" id="PF13487">
    <property type="entry name" value="HD_5"/>
    <property type="match status" value="1"/>
</dbReference>
<organism evidence="2 3">
    <name type="scientific">Rubrivivax rivuli</name>
    <dbReference type="NCBI Taxonomy" id="1862385"/>
    <lineage>
        <taxon>Bacteria</taxon>
        <taxon>Pseudomonadati</taxon>
        <taxon>Pseudomonadota</taxon>
        <taxon>Betaproteobacteria</taxon>
        <taxon>Burkholderiales</taxon>
        <taxon>Sphaerotilaceae</taxon>
        <taxon>Rubrivivax</taxon>
    </lineage>
</organism>
<dbReference type="InterPro" id="IPR021812">
    <property type="entry name" value="DUF3391"/>
</dbReference>
<dbReference type="EMBL" id="SACR01000001">
    <property type="protein sequence ID" value="RVU49039.1"/>
    <property type="molecule type" value="Genomic_DNA"/>
</dbReference>
<evidence type="ECO:0000259" key="1">
    <source>
        <dbReference type="PROSITE" id="PS51832"/>
    </source>
</evidence>
<dbReference type="OrthoDB" id="9774747at2"/>
<accession>A0A437RQH9</accession>
<proteinExistence type="predicted"/>
<keyword evidence="3" id="KW-1185">Reference proteome</keyword>
<dbReference type="AlphaFoldDB" id="A0A437RQH9"/>
<dbReference type="InterPro" id="IPR003607">
    <property type="entry name" value="HD/PDEase_dom"/>
</dbReference>